<organism evidence="10 11">
    <name type="scientific">Metapseudomonas otitidis</name>
    <dbReference type="NCBI Taxonomy" id="319939"/>
    <lineage>
        <taxon>Bacteria</taxon>
        <taxon>Pseudomonadati</taxon>
        <taxon>Pseudomonadota</taxon>
        <taxon>Gammaproteobacteria</taxon>
        <taxon>Pseudomonadales</taxon>
        <taxon>Pseudomonadaceae</taxon>
        <taxon>Metapseudomonas</taxon>
    </lineage>
</organism>
<evidence type="ECO:0000256" key="5">
    <source>
        <dbReference type="ARBA" id="ARBA00022989"/>
    </source>
</evidence>
<feature type="transmembrane region" description="Helical" evidence="8">
    <location>
        <begin position="80"/>
        <end position="97"/>
    </location>
</feature>
<dbReference type="GO" id="GO:0009055">
    <property type="term" value="F:electron transfer activity"/>
    <property type="evidence" value="ECO:0007669"/>
    <property type="project" value="UniProtKB-UniRule"/>
</dbReference>
<reference evidence="10 11" key="1">
    <citation type="journal article" date="2020" name="Microbiol. Resour. Announc.">
        <title>Complete genome sequence of Pseudomonas otitidis strain MrB4, isolated from Lake Biwa in Japan.</title>
        <authorList>
            <person name="Miyazaki K."/>
            <person name="Hase E."/>
            <person name="Maruya T."/>
        </authorList>
    </citation>
    <scope>NUCLEOTIDE SEQUENCE [LARGE SCALE GENOMIC DNA]</scope>
    <source>
        <strain evidence="10 11">MrB4</strain>
    </source>
</reference>
<keyword evidence="8" id="KW-0479">Metal-binding</keyword>
<evidence type="ECO:0000256" key="4">
    <source>
        <dbReference type="ARBA" id="ARBA00022692"/>
    </source>
</evidence>
<keyword evidence="8" id="KW-0285">Flavoprotein</keyword>
<feature type="transmembrane region" description="Helical" evidence="8">
    <location>
        <begin position="41"/>
        <end position="59"/>
    </location>
</feature>
<keyword evidence="6 8" id="KW-0408">Iron</keyword>
<keyword evidence="8" id="KW-0249">Electron transport</keyword>
<evidence type="ECO:0000256" key="6">
    <source>
        <dbReference type="ARBA" id="ARBA00023004"/>
    </source>
</evidence>
<dbReference type="GO" id="GO:0005886">
    <property type="term" value="C:plasma membrane"/>
    <property type="evidence" value="ECO:0007669"/>
    <property type="project" value="UniProtKB-SubCell"/>
</dbReference>
<evidence type="ECO:0000256" key="1">
    <source>
        <dbReference type="ARBA" id="ARBA00004141"/>
    </source>
</evidence>
<dbReference type="GO" id="GO:0010181">
    <property type="term" value="F:FMN binding"/>
    <property type="evidence" value="ECO:0007669"/>
    <property type="project" value="UniProtKB-UniRule"/>
</dbReference>
<evidence type="ECO:0000256" key="2">
    <source>
        <dbReference type="ARBA" id="ARBA00022448"/>
    </source>
</evidence>
<dbReference type="KEGG" id="poj:PtoMrB4_48060"/>
<keyword evidence="7 8" id="KW-0472">Membrane</keyword>
<dbReference type="RefSeq" id="WP_172434671.1">
    <property type="nucleotide sequence ID" value="NZ_AP022642.1"/>
</dbReference>
<proteinExistence type="inferred from homology"/>
<sequence>MRYWQWRFVVFLGALVPPVLWLYQAWIFALGPDPGKALVDRLGLGVLWLLLITLSMTPLQKMTGWGGWIAVRRQLGLWSFFYLCLHITAYAVFLLGLDLQQLASDLGKRPYIFVGAVAFTGLLILSLTSNRYSIRRLGRRWKLIHRSVYGILGLGLLHMLWVVRADMTEWAAYALVGAVLMGLRLPGVAKLLPRIFRGALRVDGNISK</sequence>
<dbReference type="GeneID" id="57400031"/>
<dbReference type="AlphaFoldDB" id="A0A679GTP0"/>
<keyword evidence="3 8" id="KW-0349">Heme</keyword>
<evidence type="ECO:0000256" key="8">
    <source>
        <dbReference type="HAMAP-Rule" id="MF_01207"/>
    </source>
</evidence>
<comment type="similarity">
    <text evidence="8">Belongs to the MsrQ family.</text>
</comment>
<name>A0A679GTP0_9GAMM</name>
<keyword evidence="8" id="KW-0288">FMN</keyword>
<dbReference type="InterPro" id="IPR013130">
    <property type="entry name" value="Fe3_Rdtase_TM_dom"/>
</dbReference>
<evidence type="ECO:0000313" key="10">
    <source>
        <dbReference type="EMBL" id="BCA30829.1"/>
    </source>
</evidence>
<dbReference type="GO" id="GO:0046872">
    <property type="term" value="F:metal ion binding"/>
    <property type="evidence" value="ECO:0007669"/>
    <property type="project" value="UniProtKB-KW"/>
</dbReference>
<keyword evidence="8" id="KW-1003">Cell membrane</keyword>
<dbReference type="EMBL" id="AP022642">
    <property type="protein sequence ID" value="BCA30829.1"/>
    <property type="molecule type" value="Genomic_DNA"/>
</dbReference>
<dbReference type="HAMAP" id="MF_01207">
    <property type="entry name" value="MsrQ"/>
    <property type="match status" value="1"/>
</dbReference>
<feature type="domain" description="Ferric oxidoreductase" evidence="9">
    <location>
        <begin position="47"/>
        <end position="154"/>
    </location>
</feature>
<dbReference type="PANTHER" id="PTHR36964">
    <property type="entry name" value="PROTEIN-METHIONINE-SULFOXIDE REDUCTASE HEME-BINDING SUBUNIT MSRQ"/>
    <property type="match status" value="1"/>
</dbReference>
<comment type="cofactor">
    <cofactor evidence="8">
        <name>FMN</name>
        <dbReference type="ChEBI" id="CHEBI:58210"/>
    </cofactor>
    <text evidence="8">Binds 1 FMN per subunit.</text>
</comment>
<dbReference type="GO" id="GO:0016679">
    <property type="term" value="F:oxidoreductase activity, acting on diphenols and related substances as donors"/>
    <property type="evidence" value="ECO:0007669"/>
    <property type="project" value="TreeGrafter"/>
</dbReference>
<keyword evidence="5 8" id="KW-1133">Transmembrane helix</keyword>
<feature type="transmembrane region" description="Helical" evidence="8">
    <location>
        <begin position="170"/>
        <end position="192"/>
    </location>
</feature>
<evidence type="ECO:0000256" key="7">
    <source>
        <dbReference type="ARBA" id="ARBA00023136"/>
    </source>
</evidence>
<dbReference type="InterPro" id="IPR022837">
    <property type="entry name" value="MsrQ-like"/>
</dbReference>
<feature type="transmembrane region" description="Helical" evidence="8">
    <location>
        <begin position="148"/>
        <end position="164"/>
    </location>
</feature>
<dbReference type="GO" id="GO:0030091">
    <property type="term" value="P:protein repair"/>
    <property type="evidence" value="ECO:0007669"/>
    <property type="project" value="UniProtKB-UniRule"/>
</dbReference>
<evidence type="ECO:0000256" key="3">
    <source>
        <dbReference type="ARBA" id="ARBA00022617"/>
    </source>
</evidence>
<dbReference type="GO" id="GO:0020037">
    <property type="term" value="F:heme binding"/>
    <property type="evidence" value="ECO:0007669"/>
    <property type="project" value="UniProtKB-UniRule"/>
</dbReference>
<dbReference type="NCBIfam" id="NF003831">
    <property type="entry name" value="PRK05419.1-2"/>
    <property type="match status" value="1"/>
</dbReference>
<comment type="subunit">
    <text evidence="8">Heterodimer of a catalytic subunit (MsrP) and a heme-binding subunit (MsrQ).</text>
</comment>
<dbReference type="Proteomes" id="UP000501237">
    <property type="component" value="Chromosome"/>
</dbReference>
<comment type="subcellular location">
    <subcellularLocation>
        <location evidence="8">Cell membrane</location>
        <topology evidence="8">Multi-pass membrane protein</topology>
    </subcellularLocation>
    <subcellularLocation>
        <location evidence="1">Membrane</location>
        <topology evidence="1">Multi-pass membrane protein</topology>
    </subcellularLocation>
</comment>
<dbReference type="Pfam" id="PF01794">
    <property type="entry name" value="Ferric_reduct"/>
    <property type="match status" value="1"/>
</dbReference>
<keyword evidence="2 8" id="KW-0813">Transport</keyword>
<feature type="transmembrane region" description="Helical" evidence="8">
    <location>
        <begin position="109"/>
        <end position="127"/>
    </location>
</feature>
<keyword evidence="4 8" id="KW-0812">Transmembrane</keyword>
<evidence type="ECO:0000259" key="9">
    <source>
        <dbReference type="Pfam" id="PF01794"/>
    </source>
</evidence>
<feature type="transmembrane region" description="Helical" evidence="8">
    <location>
        <begin position="7"/>
        <end position="29"/>
    </location>
</feature>
<gene>
    <name evidence="8 10" type="primary">msrQ</name>
    <name evidence="10" type="ORF">PtoMrB4_48060</name>
</gene>
<accession>A0A679GTP0</accession>
<protein>
    <recommendedName>
        <fullName evidence="8">Protein-methionine-sulfoxide reductase heme-binding subunit MsrQ</fullName>
    </recommendedName>
    <alternativeName>
        <fullName evidence="8">Flavocytochrome MsrQ</fullName>
    </alternativeName>
</protein>
<dbReference type="PANTHER" id="PTHR36964:SF1">
    <property type="entry name" value="PROTEIN-METHIONINE-SULFOXIDE REDUCTASE HEME-BINDING SUBUNIT MSRQ"/>
    <property type="match status" value="1"/>
</dbReference>
<comment type="function">
    <text evidence="8">Part of the MsrPQ system that repairs oxidized periplasmic proteins containing methionine sulfoxide residues (Met-O), using respiratory chain electrons. Thus protects these proteins from oxidative-stress damage caused by reactive species of oxygen and chlorine generated by the host defense mechanisms. MsrPQ is essential for the maintenance of envelope integrity under bleach stress, rescuing a wide series of structurally unrelated periplasmic proteins from methionine oxidation. MsrQ provides electrons for reduction to the reductase catalytic subunit MsrP, using the quinone pool of the respiratory chain.</text>
</comment>
<comment type="cofactor">
    <cofactor evidence="8">
        <name>heme b</name>
        <dbReference type="ChEBI" id="CHEBI:60344"/>
    </cofactor>
    <text evidence="8">Binds 1 heme b (iron(II)-protoporphyrin IX) group per subunit.</text>
</comment>
<evidence type="ECO:0000313" key="11">
    <source>
        <dbReference type="Proteomes" id="UP000501237"/>
    </source>
</evidence>